<dbReference type="AlphaFoldDB" id="Q33B38"/>
<reference evidence="2" key="3">
    <citation type="submission" date="2006-07" db="EMBL/GenBank/DDBJ databases">
        <authorList>
            <person name="Buell R."/>
        </authorList>
    </citation>
    <scope>NUCLEOTIDE SEQUENCE</scope>
</reference>
<organism evidence="2">
    <name type="scientific">Oryza sativa subsp. japonica</name>
    <name type="common">Rice</name>
    <dbReference type="NCBI Taxonomy" id="39947"/>
    <lineage>
        <taxon>Eukaryota</taxon>
        <taxon>Viridiplantae</taxon>
        <taxon>Streptophyta</taxon>
        <taxon>Embryophyta</taxon>
        <taxon>Tracheophyta</taxon>
        <taxon>Spermatophyta</taxon>
        <taxon>Magnoliopsida</taxon>
        <taxon>Liliopsida</taxon>
        <taxon>Poales</taxon>
        <taxon>Poaceae</taxon>
        <taxon>BOP clade</taxon>
        <taxon>Oryzoideae</taxon>
        <taxon>Oryzeae</taxon>
        <taxon>Oryzinae</taxon>
        <taxon>Oryza</taxon>
        <taxon>Oryza sativa</taxon>
    </lineage>
</organism>
<reference evidence="2" key="2">
    <citation type="submission" date="2003-05" db="EMBL/GenBank/DDBJ databases">
        <authorList>
            <person name="Buell C.R."/>
            <person name="Wing R.A."/>
            <person name="McCombie W.R."/>
            <person name="Messing J."/>
            <person name="Yuan Q."/>
            <person name="Ouyang S."/>
        </authorList>
    </citation>
    <scope>NUCLEOTIDE SEQUENCE</scope>
</reference>
<sequence>MATAAQGGDARRGGSGATARRLRRWRRGDVEAAAQWRGERGGRDVTLTKKELYIYTRTEMRT</sequence>
<feature type="region of interest" description="Disordered" evidence="1">
    <location>
        <begin position="1"/>
        <end position="23"/>
    </location>
</feature>
<name>Q33B38_ORYSJ</name>
<reference evidence="2" key="1">
    <citation type="journal article" date="2003" name="Science">
        <title>In-depth view of structure, activity, and evolution of rice chromosome 10.</title>
        <authorList>
            <consortium name="Rice Chromosome 10 Sequencing Consortium"/>
        </authorList>
    </citation>
    <scope>NUCLEOTIDE SEQUENCE [LARGE SCALE GENOMIC DNA]</scope>
</reference>
<evidence type="ECO:0000256" key="1">
    <source>
        <dbReference type="SAM" id="MobiDB-lite"/>
    </source>
</evidence>
<evidence type="ECO:0000313" key="2">
    <source>
        <dbReference type="EMBL" id="ABB46735.1"/>
    </source>
</evidence>
<accession>Q33B38</accession>
<proteinExistence type="predicted"/>
<protein>
    <submittedName>
        <fullName evidence="2">Uncharacterized protein</fullName>
    </submittedName>
</protein>
<gene>
    <name evidence="2" type="ordered locus">LOC_Os10g05430</name>
</gene>
<dbReference type="EMBL" id="DP000086">
    <property type="protein sequence ID" value="ABB46735.1"/>
    <property type="molecule type" value="Genomic_DNA"/>
</dbReference>